<keyword evidence="3" id="KW-1185">Reference proteome</keyword>
<dbReference type="RefSeq" id="WP_202244947.1">
    <property type="nucleotide sequence ID" value="NZ_JAESIY010000007.1"/>
</dbReference>
<dbReference type="InterPro" id="IPR026444">
    <property type="entry name" value="Secre_tail"/>
</dbReference>
<accession>A0A937FA92</accession>
<gene>
    <name evidence="2" type="ORF">JL102_13485</name>
</gene>
<evidence type="ECO:0000313" key="2">
    <source>
        <dbReference type="EMBL" id="MBL3657154.1"/>
    </source>
</evidence>
<dbReference type="Pfam" id="PF18962">
    <property type="entry name" value="Por_Secre_tail"/>
    <property type="match status" value="1"/>
</dbReference>
<dbReference type="Proteomes" id="UP000659388">
    <property type="component" value="Unassembled WGS sequence"/>
</dbReference>
<sequence>MKPTILYFTLIISSFTVFGQATEVSPFLLNLQRSGILPLSSRTSQQGHLTSEQTEIHQLDSLITYGLDESEGEWTIPLTRRIFEYNEDHHIISEELWSWDNNRREEYPVSKSEYSYNDDGSVSDIIYSKPAIEAGNWIPSQQESYYYKEDGTLKESLQKNYDITKGWMLVKKELYNYYNGHLGSVVKYVQGQQPEEMVAHSAYQYAYRGGYLEQVLAYKYIGKNSIPLMRQTYNYDYFNKLFMVREKYYDETSDSWIPSSVKGYSYDDDDDFVSYSIVTYDGGKVQDIDRSRYHFNKEVAGDQLIIPDLDPIELMAFHHMVTDKHVYKRDLGSKEEVKISVVKYFYSNLTVEGPTDPTNPKPVTGLSDSVDAIELFPNPASDYLHFNLPTNHKAFLRLLDNHGNQVLRQEIKKEQIDINHLIPGMYFYHVSCGSESIKGKLIKE</sequence>
<evidence type="ECO:0000313" key="3">
    <source>
        <dbReference type="Proteomes" id="UP000659388"/>
    </source>
</evidence>
<evidence type="ECO:0000259" key="1">
    <source>
        <dbReference type="Pfam" id="PF18962"/>
    </source>
</evidence>
<dbReference type="EMBL" id="JAESIY010000007">
    <property type="protein sequence ID" value="MBL3657154.1"/>
    <property type="molecule type" value="Genomic_DNA"/>
</dbReference>
<proteinExistence type="predicted"/>
<name>A0A937FA92_9BACT</name>
<dbReference type="Gene3D" id="2.40.128.720">
    <property type="match status" value="2"/>
</dbReference>
<feature type="domain" description="Secretion system C-terminal sorting" evidence="1">
    <location>
        <begin position="375"/>
        <end position="442"/>
    </location>
</feature>
<protein>
    <submittedName>
        <fullName evidence="2">T9SS type A sorting domain-containing protein</fullName>
    </submittedName>
</protein>
<comment type="caution">
    <text evidence="2">The sequence shown here is derived from an EMBL/GenBank/DDBJ whole genome shotgun (WGS) entry which is preliminary data.</text>
</comment>
<organism evidence="2 3">
    <name type="scientific">Fulvivirga sediminis</name>
    <dbReference type="NCBI Taxonomy" id="2803949"/>
    <lineage>
        <taxon>Bacteria</taxon>
        <taxon>Pseudomonadati</taxon>
        <taxon>Bacteroidota</taxon>
        <taxon>Cytophagia</taxon>
        <taxon>Cytophagales</taxon>
        <taxon>Fulvivirgaceae</taxon>
        <taxon>Fulvivirga</taxon>
    </lineage>
</organism>
<dbReference type="AlphaFoldDB" id="A0A937FA92"/>
<dbReference type="NCBIfam" id="TIGR04183">
    <property type="entry name" value="Por_Secre_tail"/>
    <property type="match status" value="1"/>
</dbReference>
<reference evidence="2" key="1">
    <citation type="submission" date="2021-01" db="EMBL/GenBank/DDBJ databases">
        <title>Fulvivirga kasyanovii gen. nov., sp nov., a novel member of the phylum Bacteroidetes isolated from seawater in a mussel farm.</title>
        <authorList>
            <person name="Zhao L.-H."/>
            <person name="Wang Z.-J."/>
        </authorList>
    </citation>
    <scope>NUCLEOTIDE SEQUENCE</scope>
    <source>
        <strain evidence="2">2943</strain>
    </source>
</reference>